<proteinExistence type="predicted"/>
<dbReference type="AlphaFoldDB" id="A0A6M0CJ26"/>
<gene>
    <name evidence="1" type="ORF">GWK10_10095</name>
</gene>
<dbReference type="PROSITE" id="PS51257">
    <property type="entry name" value="PROKAR_LIPOPROTEIN"/>
    <property type="match status" value="1"/>
</dbReference>
<protein>
    <recommendedName>
        <fullName evidence="3">Diguanylate cyclase</fullName>
    </recommendedName>
</protein>
<reference evidence="1 2" key="1">
    <citation type="submission" date="2020-01" db="EMBL/GenBank/DDBJ databases">
        <title>Spongiivirga citrea KCTC 32990T.</title>
        <authorList>
            <person name="Wang G."/>
        </authorList>
    </citation>
    <scope>NUCLEOTIDE SEQUENCE [LARGE SCALE GENOMIC DNA]</scope>
    <source>
        <strain evidence="1 2">KCTC 32990</strain>
    </source>
</reference>
<accession>A0A6M0CJ26</accession>
<dbReference type="Proteomes" id="UP000474296">
    <property type="component" value="Unassembled WGS sequence"/>
</dbReference>
<dbReference type="InterPro" id="IPR015943">
    <property type="entry name" value="WD40/YVTN_repeat-like_dom_sf"/>
</dbReference>
<name>A0A6M0CJ26_9FLAO</name>
<dbReference type="Gene3D" id="2.130.10.10">
    <property type="entry name" value="YVTN repeat-like/Quinoprotein amine dehydrogenase"/>
    <property type="match status" value="2"/>
</dbReference>
<evidence type="ECO:0000313" key="2">
    <source>
        <dbReference type="Proteomes" id="UP000474296"/>
    </source>
</evidence>
<evidence type="ECO:0000313" key="1">
    <source>
        <dbReference type="EMBL" id="NER17562.1"/>
    </source>
</evidence>
<dbReference type="Pfam" id="PF07494">
    <property type="entry name" value="Reg_prop"/>
    <property type="match status" value="2"/>
</dbReference>
<sequence length="363" mass="41466">MNISQIKIFLLIIISGTFLSCKGQEKTESKTIETKSLEIGKTVLKLDDSIWVVFQDTSNNYWFGSNGKGLYHFDGKILRLITSKDGLIDNTIRGIQEDQKGNIYIETPDGISQFNGKTFTTLKVVKTTKNQWNLEPYDLWFGYNANDLYRFDGTSLFELKLPRKDLKKAFGIETEDVQFEGNKNSPYDVFGVNKDKDGNIWFGTETAGAFRYNGNSFLWFSEKELSTLSDGRVPGVRSMIQDKDGYFWLSNFYSKYKINPSLTTGYEKLKAVDLPEDIVEDKILYFNSGLTDKEGNLWMTTYGGGVWNYDGQSISNYEINNGKEDVLLISIFQDNNGIIWLGTDNDGAYTYDGETFKKFEPIR</sequence>
<keyword evidence="2" id="KW-1185">Reference proteome</keyword>
<dbReference type="EMBL" id="JAABOQ010000004">
    <property type="protein sequence ID" value="NER17562.1"/>
    <property type="molecule type" value="Genomic_DNA"/>
</dbReference>
<evidence type="ECO:0008006" key="3">
    <source>
        <dbReference type="Google" id="ProtNLM"/>
    </source>
</evidence>
<organism evidence="1 2">
    <name type="scientific">Spongiivirga citrea</name>
    <dbReference type="NCBI Taxonomy" id="1481457"/>
    <lineage>
        <taxon>Bacteria</taxon>
        <taxon>Pseudomonadati</taxon>
        <taxon>Bacteroidota</taxon>
        <taxon>Flavobacteriia</taxon>
        <taxon>Flavobacteriales</taxon>
        <taxon>Flavobacteriaceae</taxon>
        <taxon>Spongiivirga</taxon>
    </lineage>
</organism>
<dbReference type="SUPFAM" id="SSF63829">
    <property type="entry name" value="Calcium-dependent phosphotriesterase"/>
    <property type="match status" value="2"/>
</dbReference>
<comment type="caution">
    <text evidence="1">The sequence shown here is derived from an EMBL/GenBank/DDBJ whole genome shotgun (WGS) entry which is preliminary data.</text>
</comment>
<dbReference type="InterPro" id="IPR011110">
    <property type="entry name" value="Reg_prop"/>
</dbReference>
<dbReference type="RefSeq" id="WP_164032622.1">
    <property type="nucleotide sequence ID" value="NZ_JAABOQ010000004.1"/>
</dbReference>